<evidence type="ECO:0000256" key="5">
    <source>
        <dbReference type="ARBA" id="ARBA00022840"/>
    </source>
</evidence>
<evidence type="ECO:0000313" key="10">
    <source>
        <dbReference type="EMBL" id="APZ96682.1"/>
    </source>
</evidence>
<dbReference type="InterPro" id="IPR000808">
    <property type="entry name" value="Mrp-like_CS"/>
</dbReference>
<keyword evidence="7 8" id="KW-0411">Iron-sulfur</keyword>
<dbReference type="GO" id="GO:0051539">
    <property type="term" value="F:4 iron, 4 sulfur cluster binding"/>
    <property type="evidence" value="ECO:0007669"/>
    <property type="project" value="TreeGrafter"/>
</dbReference>
<comment type="function">
    <text evidence="8">Binds and transfers iron-sulfur (Fe-S) clusters to target apoproteins. Can hydrolyze ATP.</text>
</comment>
<dbReference type="PANTHER" id="PTHR42961:SF2">
    <property type="entry name" value="IRON-SULFUR PROTEIN NUBPL"/>
    <property type="match status" value="1"/>
</dbReference>
<evidence type="ECO:0000256" key="7">
    <source>
        <dbReference type="ARBA" id="ARBA00023014"/>
    </source>
</evidence>
<keyword evidence="4 8" id="KW-0547">Nucleotide-binding</keyword>
<keyword evidence="5 8" id="KW-0067">ATP-binding</keyword>
<dbReference type="KEGG" id="fmr:Fuma_06355"/>
<comment type="subunit">
    <text evidence="8">Homodimer.</text>
</comment>
<proteinExistence type="inferred from homology"/>
<dbReference type="SUPFAM" id="SSF52540">
    <property type="entry name" value="P-loop containing nucleoside triphosphate hydrolases"/>
    <property type="match status" value="1"/>
</dbReference>
<dbReference type="RefSeq" id="WP_077027664.1">
    <property type="nucleotide sequence ID" value="NZ_CP017641.1"/>
</dbReference>
<dbReference type="InterPro" id="IPR033756">
    <property type="entry name" value="YlxH/NBP35"/>
</dbReference>
<dbReference type="InterPro" id="IPR034904">
    <property type="entry name" value="FSCA_dom_sf"/>
</dbReference>
<evidence type="ECO:0000256" key="2">
    <source>
        <dbReference type="ARBA" id="ARBA00008205"/>
    </source>
</evidence>
<dbReference type="Pfam" id="PF10609">
    <property type="entry name" value="ParA"/>
    <property type="match status" value="1"/>
</dbReference>
<reference evidence="10 11" key="1">
    <citation type="journal article" date="2016" name="Front. Microbiol.">
        <title>Fuerstia marisgermanicae gen. nov., sp. nov., an Unusual Member of the Phylum Planctomycetes from the German Wadden Sea.</title>
        <authorList>
            <person name="Kohn T."/>
            <person name="Heuer A."/>
            <person name="Jogler M."/>
            <person name="Vollmers J."/>
            <person name="Boedeker C."/>
            <person name="Bunk B."/>
            <person name="Rast P."/>
            <person name="Borchert D."/>
            <person name="Glockner I."/>
            <person name="Freese H.M."/>
            <person name="Klenk H.P."/>
            <person name="Overmann J."/>
            <person name="Kaster A.K."/>
            <person name="Rohde M."/>
            <person name="Wiegand S."/>
            <person name="Jogler C."/>
        </authorList>
    </citation>
    <scope>NUCLEOTIDE SEQUENCE [LARGE SCALE GENOMIC DNA]</scope>
    <source>
        <strain evidence="10 11">NH11</strain>
    </source>
</reference>
<dbReference type="PROSITE" id="PS01215">
    <property type="entry name" value="MRP"/>
    <property type="match status" value="1"/>
</dbReference>
<dbReference type="OrthoDB" id="9809679at2"/>
<dbReference type="Gene3D" id="3.30.300.130">
    <property type="entry name" value="Fe-S cluster assembly (FSCA)"/>
    <property type="match status" value="1"/>
</dbReference>
<dbReference type="CDD" id="cd02037">
    <property type="entry name" value="Mrp_NBP35"/>
    <property type="match status" value="1"/>
</dbReference>
<evidence type="ECO:0000313" key="11">
    <source>
        <dbReference type="Proteomes" id="UP000187735"/>
    </source>
</evidence>
<keyword evidence="11" id="KW-1185">Reference proteome</keyword>
<dbReference type="InterPro" id="IPR044304">
    <property type="entry name" value="NUBPL-like"/>
</dbReference>
<accession>A0A1P8WRJ9</accession>
<comment type="similarity">
    <text evidence="1">In the N-terminal section; belongs to the MIP18 family.</text>
</comment>
<dbReference type="FunFam" id="3.40.50.300:FF:001119">
    <property type="entry name" value="Iron-sulfur cluster carrier protein"/>
    <property type="match status" value="1"/>
</dbReference>
<dbReference type="SUPFAM" id="SSF117916">
    <property type="entry name" value="Fe-S cluster assembly (FSCA) domain-like"/>
    <property type="match status" value="1"/>
</dbReference>
<protein>
    <recommendedName>
        <fullName evidence="8">Iron-sulfur cluster carrier protein</fullName>
    </recommendedName>
</protein>
<keyword evidence="8" id="KW-0378">Hydrolase</keyword>
<dbReference type="InterPro" id="IPR027417">
    <property type="entry name" value="P-loop_NTPase"/>
</dbReference>
<evidence type="ECO:0000256" key="4">
    <source>
        <dbReference type="ARBA" id="ARBA00022741"/>
    </source>
</evidence>
<gene>
    <name evidence="10" type="ORF">Fuma_06355</name>
</gene>
<evidence type="ECO:0000259" key="9">
    <source>
        <dbReference type="Pfam" id="PF01883"/>
    </source>
</evidence>
<dbReference type="GO" id="GO:0005524">
    <property type="term" value="F:ATP binding"/>
    <property type="evidence" value="ECO:0007669"/>
    <property type="project" value="UniProtKB-UniRule"/>
</dbReference>
<dbReference type="GO" id="GO:0046872">
    <property type="term" value="F:metal ion binding"/>
    <property type="evidence" value="ECO:0007669"/>
    <property type="project" value="UniProtKB-KW"/>
</dbReference>
<dbReference type="InterPro" id="IPR019591">
    <property type="entry name" value="Mrp/NBP35_ATP-bd"/>
</dbReference>
<comment type="similarity">
    <text evidence="2">In the C-terminal section; belongs to the Mrp/NBP35 ATP-binding proteins family.</text>
</comment>
<dbReference type="GO" id="GO:0016226">
    <property type="term" value="P:iron-sulfur cluster assembly"/>
    <property type="evidence" value="ECO:0007669"/>
    <property type="project" value="InterPro"/>
</dbReference>
<evidence type="ECO:0000256" key="1">
    <source>
        <dbReference type="ARBA" id="ARBA00007352"/>
    </source>
</evidence>
<dbReference type="InterPro" id="IPR002744">
    <property type="entry name" value="MIP18-like"/>
</dbReference>
<evidence type="ECO:0000256" key="8">
    <source>
        <dbReference type="HAMAP-Rule" id="MF_02040"/>
    </source>
</evidence>
<dbReference type="GO" id="GO:0016887">
    <property type="term" value="F:ATP hydrolysis activity"/>
    <property type="evidence" value="ECO:0007669"/>
    <property type="project" value="UniProtKB-UniRule"/>
</dbReference>
<organism evidence="10 11">
    <name type="scientific">Fuerstiella marisgermanici</name>
    <dbReference type="NCBI Taxonomy" id="1891926"/>
    <lineage>
        <taxon>Bacteria</taxon>
        <taxon>Pseudomonadati</taxon>
        <taxon>Planctomycetota</taxon>
        <taxon>Planctomycetia</taxon>
        <taxon>Planctomycetales</taxon>
        <taxon>Planctomycetaceae</taxon>
        <taxon>Fuerstiella</taxon>
    </lineage>
</organism>
<dbReference type="STRING" id="1891926.Fuma_06355"/>
<evidence type="ECO:0000256" key="6">
    <source>
        <dbReference type="ARBA" id="ARBA00023004"/>
    </source>
</evidence>
<dbReference type="EMBL" id="CP017641">
    <property type="protein sequence ID" value="APZ96682.1"/>
    <property type="molecule type" value="Genomic_DNA"/>
</dbReference>
<dbReference type="Pfam" id="PF01883">
    <property type="entry name" value="FeS_assembly_P"/>
    <property type="match status" value="1"/>
</dbReference>
<dbReference type="GO" id="GO:0140663">
    <property type="term" value="F:ATP-dependent FeS chaperone activity"/>
    <property type="evidence" value="ECO:0007669"/>
    <property type="project" value="InterPro"/>
</dbReference>
<comment type="similarity">
    <text evidence="8">Belongs to the Mrp/NBP35 ATP-binding proteins family.</text>
</comment>
<dbReference type="HAMAP" id="MF_02040">
    <property type="entry name" value="Mrp_NBP35"/>
    <property type="match status" value="1"/>
</dbReference>
<keyword evidence="3 8" id="KW-0479">Metal-binding</keyword>
<sequence length="355" mass="37443">MASVDEIRNLAGQAIDPEIGKSLSDLRMIGDVSAEGPNVEVVVELPTPAYPNPDRLKTLIEDQVAAALADGQTVTTKLTSRVRGKDAGGRIGLKIHNIIAVGSGKGGVGKSTVAAALACGLHSFGCKVGLMDADVYGPSIPHMLGAGGQPGATEQQGGEGQKVMRMEPIDVDGMKLMSMGFFIEQGQSVVWRGPMLHKALTQFLKDTQWGELDYLIIDLPPGTGDVSLTLSQQVGLAGAVIVCTPQQVALLDAIKAVDMYQKVNVPVLGFVENMTGDIFGRGGAKKVAEELKLPFLGEVPIDACIREYGDAGKMMALLQEENSARDSLRAVCQNVAMQVARNLIETPAAPTLEIL</sequence>
<dbReference type="Gene3D" id="3.40.50.300">
    <property type="entry name" value="P-loop containing nucleotide triphosphate hydrolases"/>
    <property type="match status" value="1"/>
</dbReference>
<name>A0A1P8WRJ9_9PLAN</name>
<dbReference type="PANTHER" id="PTHR42961">
    <property type="entry name" value="IRON-SULFUR PROTEIN NUBPL"/>
    <property type="match status" value="1"/>
</dbReference>
<dbReference type="AlphaFoldDB" id="A0A1P8WRJ9"/>
<evidence type="ECO:0000256" key="3">
    <source>
        <dbReference type="ARBA" id="ARBA00022723"/>
    </source>
</evidence>
<keyword evidence="6 8" id="KW-0408">Iron</keyword>
<dbReference type="Proteomes" id="UP000187735">
    <property type="component" value="Chromosome"/>
</dbReference>
<feature type="domain" description="MIP18 family-like" evidence="9">
    <location>
        <begin position="8"/>
        <end position="70"/>
    </location>
</feature>
<feature type="binding site" evidence="8">
    <location>
        <begin position="104"/>
        <end position="111"/>
    </location>
    <ligand>
        <name>ATP</name>
        <dbReference type="ChEBI" id="CHEBI:30616"/>
    </ligand>
</feature>